<evidence type="ECO:0000256" key="8">
    <source>
        <dbReference type="SAM" id="MobiDB-lite"/>
    </source>
</evidence>
<evidence type="ECO:0000313" key="11">
    <source>
        <dbReference type="Proteomes" id="UP000548304"/>
    </source>
</evidence>
<dbReference type="AlphaFoldDB" id="A0A852YRM3"/>
<feature type="transmembrane region" description="Helical" evidence="7">
    <location>
        <begin position="18"/>
        <end position="38"/>
    </location>
</feature>
<keyword evidence="3 7" id="KW-1003">Cell membrane</keyword>
<sequence length="233" mass="24701">MPDIGEGLTVLTELPWPLVIALAGMLALSECTLGLGFLIPGETALFIAGASVTEPDQFLGMVAVVAGCACTGDCFGYWLGCRFGTRMRETRIVTRLGRGHWDRAAAMLRRHGSGAVFTARFLPVVRTLTPVAAGASGVAFRRFLPAALLGASGWALLHIGLGTAAGTSATYLEDILGRASWILFAVLAVVLASAMIWRRYRRGANTAPVNEGAHETECPSNSAQRSHRNSSTR</sequence>
<evidence type="ECO:0000256" key="7">
    <source>
        <dbReference type="RuleBase" id="RU367016"/>
    </source>
</evidence>
<reference evidence="10 11" key="1">
    <citation type="submission" date="2020-07" db="EMBL/GenBank/DDBJ databases">
        <title>Genomic Encyclopedia of Type Strains, Phase III (KMG-III): the genomes of soil and plant-associated and newly described type strains.</title>
        <authorList>
            <person name="Whitman W."/>
        </authorList>
    </citation>
    <scope>NUCLEOTIDE SEQUENCE [LARGE SCALE GENOMIC DNA]</scope>
    <source>
        <strain evidence="10 11">CECT 8576</strain>
    </source>
</reference>
<keyword evidence="5 7" id="KW-1133">Transmembrane helix</keyword>
<evidence type="ECO:0000256" key="4">
    <source>
        <dbReference type="ARBA" id="ARBA00022692"/>
    </source>
</evidence>
<dbReference type="InterPro" id="IPR032818">
    <property type="entry name" value="DedA-like"/>
</dbReference>
<comment type="subcellular location">
    <subcellularLocation>
        <location evidence="1 7">Cell membrane</location>
        <topology evidence="1 7">Multi-pass membrane protein</topology>
    </subcellularLocation>
</comment>
<feature type="domain" description="VTT" evidence="9">
    <location>
        <begin position="39"/>
        <end position="162"/>
    </location>
</feature>
<keyword evidence="11" id="KW-1185">Reference proteome</keyword>
<dbReference type="Pfam" id="PF09335">
    <property type="entry name" value="VTT_dom"/>
    <property type="match status" value="1"/>
</dbReference>
<dbReference type="PANTHER" id="PTHR30353:SF15">
    <property type="entry name" value="INNER MEMBRANE PROTEIN YABI"/>
    <property type="match status" value="1"/>
</dbReference>
<comment type="caution">
    <text evidence="10">The sequence shown here is derived from an EMBL/GenBank/DDBJ whole genome shotgun (WGS) entry which is preliminary data.</text>
</comment>
<protein>
    <submittedName>
        <fullName evidence="10">Membrane protein DedA with SNARE-associated domain</fullName>
    </submittedName>
</protein>
<keyword evidence="6 7" id="KW-0472">Membrane</keyword>
<name>A0A852YRM3_9ACTN</name>
<comment type="similarity">
    <text evidence="2 7">Belongs to the DedA family.</text>
</comment>
<feature type="region of interest" description="Disordered" evidence="8">
    <location>
        <begin position="208"/>
        <end position="233"/>
    </location>
</feature>
<dbReference type="EMBL" id="JACBYW010000001">
    <property type="protein sequence ID" value="NYH77381.1"/>
    <property type="molecule type" value="Genomic_DNA"/>
</dbReference>
<dbReference type="RefSeq" id="WP_179533925.1">
    <property type="nucleotide sequence ID" value="NZ_JACBYW010000001.1"/>
</dbReference>
<feature type="transmembrane region" description="Helical" evidence="7">
    <location>
        <begin position="58"/>
        <end position="79"/>
    </location>
</feature>
<gene>
    <name evidence="10" type="ORF">FHR84_000695</name>
</gene>
<dbReference type="GO" id="GO:0005886">
    <property type="term" value="C:plasma membrane"/>
    <property type="evidence" value="ECO:0007669"/>
    <property type="project" value="UniProtKB-SubCell"/>
</dbReference>
<feature type="transmembrane region" description="Helical" evidence="7">
    <location>
        <begin position="179"/>
        <end position="197"/>
    </location>
</feature>
<dbReference type="InterPro" id="IPR032816">
    <property type="entry name" value="VTT_dom"/>
</dbReference>
<keyword evidence="4 7" id="KW-0812">Transmembrane</keyword>
<evidence type="ECO:0000256" key="2">
    <source>
        <dbReference type="ARBA" id="ARBA00010792"/>
    </source>
</evidence>
<dbReference type="Proteomes" id="UP000548304">
    <property type="component" value="Unassembled WGS sequence"/>
</dbReference>
<evidence type="ECO:0000259" key="9">
    <source>
        <dbReference type="Pfam" id="PF09335"/>
    </source>
</evidence>
<feature type="transmembrane region" description="Helical" evidence="7">
    <location>
        <begin position="146"/>
        <end position="167"/>
    </location>
</feature>
<accession>A0A852YRM3</accession>
<evidence type="ECO:0000256" key="5">
    <source>
        <dbReference type="ARBA" id="ARBA00022989"/>
    </source>
</evidence>
<evidence type="ECO:0000313" key="10">
    <source>
        <dbReference type="EMBL" id="NYH77381.1"/>
    </source>
</evidence>
<organism evidence="10 11">
    <name type="scientific">Actinopolyspora biskrensis</name>
    <dbReference type="NCBI Taxonomy" id="1470178"/>
    <lineage>
        <taxon>Bacteria</taxon>
        <taxon>Bacillati</taxon>
        <taxon>Actinomycetota</taxon>
        <taxon>Actinomycetes</taxon>
        <taxon>Actinopolysporales</taxon>
        <taxon>Actinopolysporaceae</taxon>
        <taxon>Actinopolyspora</taxon>
    </lineage>
</organism>
<evidence type="ECO:0000256" key="3">
    <source>
        <dbReference type="ARBA" id="ARBA00022475"/>
    </source>
</evidence>
<evidence type="ECO:0000256" key="6">
    <source>
        <dbReference type="ARBA" id="ARBA00023136"/>
    </source>
</evidence>
<dbReference type="PANTHER" id="PTHR30353">
    <property type="entry name" value="INNER MEMBRANE PROTEIN DEDA-RELATED"/>
    <property type="match status" value="1"/>
</dbReference>
<proteinExistence type="inferred from homology"/>
<evidence type="ECO:0000256" key="1">
    <source>
        <dbReference type="ARBA" id="ARBA00004651"/>
    </source>
</evidence>